<feature type="disulfide bond" evidence="17">
    <location>
        <begin position="38"/>
        <end position="118"/>
    </location>
</feature>
<keyword evidence="11" id="KW-0873">Pyrrolidone carboxylic acid</keyword>
<feature type="binding site" evidence="15">
    <location>
        <position position="79"/>
    </location>
    <ligand>
        <name>Ca(2+)</name>
        <dbReference type="ChEBI" id="CHEBI:29108"/>
        <label>1</label>
    </ligand>
</feature>
<evidence type="ECO:0000256" key="6">
    <source>
        <dbReference type="ARBA" id="ARBA00022837"/>
    </source>
</evidence>
<dbReference type="Pfam" id="PF00141">
    <property type="entry name" value="peroxidase"/>
    <property type="match status" value="1"/>
</dbReference>
<comment type="similarity">
    <text evidence="18">Belongs to the peroxidase family. Classical plant (class III) peroxidase subfamily.</text>
</comment>
<dbReference type="FunFam" id="1.10.420.10:FF:000001">
    <property type="entry name" value="Peroxidase"/>
    <property type="match status" value="1"/>
</dbReference>
<dbReference type="GO" id="GO:0005576">
    <property type="term" value="C:extracellular region"/>
    <property type="evidence" value="ECO:0007669"/>
    <property type="project" value="UniProtKB-SubCell"/>
</dbReference>
<name>A0A833VMS5_9POAL</name>
<evidence type="ECO:0000256" key="7">
    <source>
        <dbReference type="ARBA" id="ARBA00023002"/>
    </source>
</evidence>
<keyword evidence="21" id="KW-1185">Reference proteome</keyword>
<dbReference type="InterPro" id="IPR019793">
    <property type="entry name" value="Peroxidases_heam-ligand_BS"/>
</dbReference>
<evidence type="ECO:0000256" key="5">
    <source>
        <dbReference type="ARBA" id="ARBA00022723"/>
    </source>
</evidence>
<feature type="binding site" evidence="15">
    <location>
        <position position="70"/>
    </location>
    <ligand>
        <name>Ca(2+)</name>
        <dbReference type="ChEBI" id="CHEBI:29108"/>
        <label>1</label>
    </ligand>
</feature>
<keyword evidence="6 15" id="KW-0106">Calcium</keyword>
<keyword evidence="18" id="KW-0964">Secreted</keyword>
<dbReference type="SUPFAM" id="SSF48113">
    <property type="entry name" value="Heme-dependent peroxidases"/>
    <property type="match status" value="1"/>
</dbReference>
<dbReference type="PROSITE" id="PS50873">
    <property type="entry name" value="PEROXIDASE_4"/>
    <property type="match status" value="1"/>
</dbReference>
<evidence type="ECO:0000256" key="12">
    <source>
        <dbReference type="ARBA" id="ARBA00023324"/>
    </source>
</evidence>
<keyword evidence="5 15" id="KW-0479">Metal-binding</keyword>
<feature type="binding site" evidence="15">
    <location>
        <position position="75"/>
    </location>
    <ligand>
        <name>Ca(2+)</name>
        <dbReference type="ChEBI" id="CHEBI:29108"/>
        <label>1</label>
    </ligand>
</feature>
<evidence type="ECO:0000256" key="14">
    <source>
        <dbReference type="PIRSR" id="PIRSR600823-2"/>
    </source>
</evidence>
<keyword evidence="4 18" id="KW-0349">Heme</keyword>
<keyword evidence="10" id="KW-0325">Glycoprotein</keyword>
<dbReference type="InterPro" id="IPR033905">
    <property type="entry name" value="Secretory_peroxidase"/>
</dbReference>
<keyword evidence="9 17" id="KW-1015">Disulfide bond</keyword>
<comment type="cofactor">
    <cofactor evidence="15 18">
        <name>Ca(2+)</name>
        <dbReference type="ChEBI" id="CHEBI:29108"/>
    </cofactor>
    <text evidence="15 18">Binds 2 calcium ions per subunit.</text>
</comment>
<evidence type="ECO:0000259" key="19">
    <source>
        <dbReference type="PROSITE" id="PS50873"/>
    </source>
</evidence>
<sequence>MALPASSSTSRALVLALFSLLLFSVQGQLSNNFYKKTCPNVQTIVRSVMTQAVAKEPRMGASILRLFFHDCFVQGCDASILLDDTSTFTGEKNAGPNANSVRGYEIIDAIKTQMEASCNATVSCADILALAARDGVNLLGGPTWNVPLGRRDSRTASQSAANANLPGPGSSLATLISIFGAKGFTAREMTALSGAHTIGQTRCQIFRSRIFNEANINSSFATLRQQTCPQTGSDNVLSPIDIQSPTTFDNAYYVNLMNQKGLFHSDQELFNGGSLDKQVKQYSNNGAVFAKDFAKAMVKMGNLSPLTGNNGEVRLSCRKTN</sequence>
<dbReference type="Gene3D" id="1.10.520.10">
    <property type="match status" value="1"/>
</dbReference>
<feature type="binding site" evidence="15">
    <location>
        <position position="91"/>
    </location>
    <ligand>
        <name>Ca(2+)</name>
        <dbReference type="ChEBI" id="CHEBI:29108"/>
        <label>1</label>
    </ligand>
</feature>
<dbReference type="Gene3D" id="1.10.420.10">
    <property type="entry name" value="Peroxidase, domain 2"/>
    <property type="match status" value="1"/>
</dbReference>
<dbReference type="GO" id="GO:0042744">
    <property type="term" value="P:hydrogen peroxide catabolic process"/>
    <property type="evidence" value="ECO:0007669"/>
    <property type="project" value="UniProtKB-KW"/>
</dbReference>
<feature type="disulfide bond" evidence="17">
    <location>
        <begin position="203"/>
        <end position="228"/>
    </location>
</feature>
<evidence type="ECO:0000256" key="3">
    <source>
        <dbReference type="ARBA" id="ARBA00022559"/>
    </source>
</evidence>
<feature type="domain" description="Plant heme peroxidase family profile" evidence="19">
    <location>
        <begin position="28"/>
        <end position="321"/>
    </location>
</feature>
<evidence type="ECO:0000256" key="17">
    <source>
        <dbReference type="PIRSR" id="PIRSR600823-5"/>
    </source>
</evidence>
<dbReference type="InterPro" id="IPR002016">
    <property type="entry name" value="Haem_peroxidase"/>
</dbReference>
<evidence type="ECO:0000256" key="11">
    <source>
        <dbReference type="ARBA" id="ARBA00023283"/>
    </source>
</evidence>
<keyword evidence="3 18" id="KW-0575">Peroxidase</keyword>
<keyword evidence="8 15" id="KW-0408">Iron</keyword>
<protein>
    <recommendedName>
        <fullName evidence="18">Peroxidase</fullName>
        <ecNumber evidence="18">1.11.1.7</ecNumber>
    </recommendedName>
</protein>
<feature type="binding site" evidence="15">
    <location>
        <position position="197"/>
    </location>
    <ligand>
        <name>Ca(2+)</name>
        <dbReference type="ChEBI" id="CHEBI:29108"/>
        <label>2</label>
    </ligand>
</feature>
<dbReference type="EC" id="1.11.1.7" evidence="18"/>
<feature type="site" description="Transition state stabilizer" evidence="16">
    <location>
        <position position="65"/>
    </location>
</feature>
<dbReference type="OrthoDB" id="2113341at2759"/>
<dbReference type="PROSITE" id="PS00435">
    <property type="entry name" value="PEROXIDASE_1"/>
    <property type="match status" value="1"/>
</dbReference>
<feature type="signal peptide" evidence="18">
    <location>
        <begin position="1"/>
        <end position="27"/>
    </location>
</feature>
<dbReference type="AlphaFoldDB" id="A0A833VMS5"/>
<dbReference type="CDD" id="cd00693">
    <property type="entry name" value="secretory_peroxidase"/>
    <property type="match status" value="1"/>
</dbReference>
<feature type="binding site" evidence="15">
    <location>
        <position position="241"/>
    </location>
    <ligand>
        <name>Ca(2+)</name>
        <dbReference type="ChEBI" id="CHEBI:29108"/>
        <label>2</label>
    </ligand>
</feature>
<evidence type="ECO:0000256" key="13">
    <source>
        <dbReference type="PIRSR" id="PIRSR600823-1"/>
    </source>
</evidence>
<dbReference type="InterPro" id="IPR000823">
    <property type="entry name" value="Peroxidase_pln"/>
</dbReference>
<evidence type="ECO:0000256" key="16">
    <source>
        <dbReference type="PIRSR" id="PIRSR600823-4"/>
    </source>
</evidence>
<comment type="catalytic activity">
    <reaction evidence="1 18">
        <text>2 a phenolic donor + H2O2 = 2 a phenolic radical donor + 2 H2O</text>
        <dbReference type="Rhea" id="RHEA:56136"/>
        <dbReference type="ChEBI" id="CHEBI:15377"/>
        <dbReference type="ChEBI" id="CHEBI:16240"/>
        <dbReference type="ChEBI" id="CHEBI:139520"/>
        <dbReference type="ChEBI" id="CHEBI:139521"/>
        <dbReference type="EC" id="1.11.1.7"/>
    </reaction>
</comment>
<dbReference type="PRINTS" id="PR00461">
    <property type="entry name" value="PLPEROXIDASE"/>
</dbReference>
<dbReference type="GO" id="GO:0140825">
    <property type="term" value="F:lactoperoxidase activity"/>
    <property type="evidence" value="ECO:0007669"/>
    <property type="project" value="UniProtKB-EC"/>
</dbReference>
<evidence type="ECO:0000256" key="10">
    <source>
        <dbReference type="ARBA" id="ARBA00023180"/>
    </source>
</evidence>
<feature type="disulfide bond" evidence="17">
    <location>
        <begin position="71"/>
        <end position="76"/>
    </location>
</feature>
<dbReference type="PROSITE" id="PS00436">
    <property type="entry name" value="PEROXIDASE_2"/>
    <property type="match status" value="1"/>
</dbReference>
<dbReference type="PANTHER" id="PTHR31388">
    <property type="entry name" value="PEROXIDASE 72-RELATED"/>
    <property type="match status" value="1"/>
</dbReference>
<dbReference type="FunFam" id="1.10.520.10:FF:000001">
    <property type="entry name" value="Peroxidase"/>
    <property type="match status" value="1"/>
</dbReference>
<keyword evidence="18" id="KW-0732">Signal</keyword>
<evidence type="ECO:0000313" key="21">
    <source>
        <dbReference type="Proteomes" id="UP000623129"/>
    </source>
</evidence>
<evidence type="ECO:0000256" key="8">
    <source>
        <dbReference type="ARBA" id="ARBA00023004"/>
    </source>
</evidence>
<comment type="caution">
    <text evidence="20">The sequence shown here is derived from an EMBL/GenBank/DDBJ whole genome shotgun (WGS) entry which is preliminary data.</text>
</comment>
<accession>A0A833VMS5</accession>
<feature type="binding site" evidence="15">
    <location>
        <position position="249"/>
    </location>
    <ligand>
        <name>Ca(2+)</name>
        <dbReference type="ChEBI" id="CHEBI:29108"/>
        <label>2</label>
    </ligand>
</feature>
<feature type="chain" id="PRO_5033096182" description="Peroxidase" evidence="18">
    <location>
        <begin position="28"/>
        <end position="321"/>
    </location>
</feature>
<keyword evidence="7 18" id="KW-0560">Oxidoreductase</keyword>
<feature type="binding site" evidence="14">
    <location>
        <position position="166"/>
    </location>
    <ligand>
        <name>substrate</name>
    </ligand>
</feature>
<keyword evidence="12 18" id="KW-0376">Hydrogen peroxide</keyword>
<dbReference type="PRINTS" id="PR00458">
    <property type="entry name" value="PEROXIDASE"/>
</dbReference>
<dbReference type="EMBL" id="SWLB01000010">
    <property type="protein sequence ID" value="KAF3333315.1"/>
    <property type="molecule type" value="Genomic_DNA"/>
</dbReference>
<feature type="binding site" evidence="15">
    <location>
        <position position="77"/>
    </location>
    <ligand>
        <name>Ca(2+)</name>
        <dbReference type="ChEBI" id="CHEBI:29108"/>
        <label>1</label>
    </ligand>
</feature>
<reference evidence="20" key="1">
    <citation type="submission" date="2020-01" db="EMBL/GenBank/DDBJ databases">
        <title>Genome sequence of Kobresia littledalei, the first chromosome-level genome in the family Cyperaceae.</title>
        <authorList>
            <person name="Qu G."/>
        </authorList>
    </citation>
    <scope>NUCLEOTIDE SEQUENCE</scope>
    <source>
        <strain evidence="20">C.B.Clarke</strain>
        <tissue evidence="20">Leaf</tissue>
    </source>
</reference>
<dbReference type="Proteomes" id="UP000623129">
    <property type="component" value="Unassembled WGS sequence"/>
</dbReference>
<dbReference type="GO" id="GO:0006979">
    <property type="term" value="P:response to oxidative stress"/>
    <property type="evidence" value="ECO:0007669"/>
    <property type="project" value="UniProtKB-UniRule"/>
</dbReference>
<evidence type="ECO:0000313" key="20">
    <source>
        <dbReference type="EMBL" id="KAF3333315.1"/>
    </source>
</evidence>
<evidence type="ECO:0000256" key="4">
    <source>
        <dbReference type="ARBA" id="ARBA00022617"/>
    </source>
</evidence>
<comment type="cofactor">
    <cofactor evidence="15 18">
        <name>heme b</name>
        <dbReference type="ChEBI" id="CHEBI:60344"/>
    </cofactor>
    <text evidence="15 18">Binds 1 heme b (iron(II)-protoporphyrin IX) group per subunit.</text>
</comment>
<feature type="disulfide bond" evidence="17">
    <location>
        <begin position="124"/>
        <end position="317"/>
    </location>
</feature>
<evidence type="ECO:0000256" key="18">
    <source>
        <dbReference type="RuleBase" id="RU362060"/>
    </source>
</evidence>
<dbReference type="InterPro" id="IPR019794">
    <property type="entry name" value="Peroxidases_AS"/>
</dbReference>
<gene>
    <name evidence="20" type="ORF">FCM35_KLT01006</name>
</gene>
<comment type="subcellular location">
    <subcellularLocation>
        <location evidence="18">Secreted</location>
    </subcellularLocation>
</comment>
<evidence type="ECO:0000256" key="15">
    <source>
        <dbReference type="PIRSR" id="PIRSR600823-3"/>
    </source>
</evidence>
<evidence type="ECO:0000256" key="2">
    <source>
        <dbReference type="ARBA" id="ARBA00006873"/>
    </source>
</evidence>
<comment type="function">
    <text evidence="18">Removal of H(2)O(2), oxidation of toxic reductants, biosynthesis and degradation of lignin, suberization, auxin catabolism, response to environmental stresses such as wounding, pathogen attack and oxidative stress.</text>
</comment>
<evidence type="ECO:0000256" key="9">
    <source>
        <dbReference type="ARBA" id="ARBA00023157"/>
    </source>
</evidence>
<dbReference type="InterPro" id="IPR010255">
    <property type="entry name" value="Haem_peroxidase_sf"/>
</dbReference>
<organism evidence="20 21">
    <name type="scientific">Carex littledalei</name>
    <dbReference type="NCBI Taxonomy" id="544730"/>
    <lineage>
        <taxon>Eukaryota</taxon>
        <taxon>Viridiplantae</taxon>
        <taxon>Streptophyta</taxon>
        <taxon>Embryophyta</taxon>
        <taxon>Tracheophyta</taxon>
        <taxon>Spermatophyta</taxon>
        <taxon>Magnoliopsida</taxon>
        <taxon>Liliopsida</taxon>
        <taxon>Poales</taxon>
        <taxon>Cyperaceae</taxon>
        <taxon>Cyperoideae</taxon>
        <taxon>Cariceae</taxon>
        <taxon>Carex</taxon>
        <taxon>Carex subgen. Euthyceras</taxon>
    </lineage>
</organism>
<proteinExistence type="inferred from homology"/>
<comment type="similarity">
    <text evidence="2">Belongs to the peroxidase family. Ascorbate peroxidase subfamily.</text>
</comment>
<feature type="binding site" description="axial binding residue" evidence="15">
    <location>
        <position position="196"/>
    </location>
    <ligand>
        <name>heme b</name>
        <dbReference type="ChEBI" id="CHEBI:60344"/>
    </ligand>
    <ligandPart>
        <name>Fe</name>
        <dbReference type="ChEBI" id="CHEBI:18248"/>
    </ligandPart>
</feature>
<dbReference type="PANTHER" id="PTHR31388:SF5">
    <property type="entry name" value="PEROXIDASE"/>
    <property type="match status" value="1"/>
</dbReference>
<feature type="binding site" evidence="15">
    <location>
        <position position="73"/>
    </location>
    <ligand>
        <name>Ca(2+)</name>
        <dbReference type="ChEBI" id="CHEBI:29108"/>
        <label>1</label>
    </ligand>
</feature>
<evidence type="ECO:0000256" key="1">
    <source>
        <dbReference type="ARBA" id="ARBA00000189"/>
    </source>
</evidence>
<dbReference type="GO" id="GO:0046872">
    <property type="term" value="F:metal ion binding"/>
    <property type="evidence" value="ECO:0007669"/>
    <property type="project" value="UniProtKB-UniRule"/>
</dbReference>
<feature type="active site" description="Proton acceptor" evidence="13">
    <location>
        <position position="69"/>
    </location>
</feature>
<dbReference type="GO" id="GO:0020037">
    <property type="term" value="F:heme binding"/>
    <property type="evidence" value="ECO:0007669"/>
    <property type="project" value="UniProtKB-UniRule"/>
</dbReference>